<dbReference type="Proteomes" id="UP000317893">
    <property type="component" value="Unassembled WGS sequence"/>
</dbReference>
<proteinExistence type="predicted"/>
<feature type="domain" description="Glyoxalase-like" evidence="1">
    <location>
        <begin position="131"/>
        <end position="238"/>
    </location>
</feature>
<dbReference type="CDD" id="cd06587">
    <property type="entry name" value="VOC"/>
    <property type="match status" value="1"/>
</dbReference>
<dbReference type="Gene3D" id="3.10.180.10">
    <property type="entry name" value="2,3-Dihydroxybiphenyl 1,2-Dioxygenase, domain 1"/>
    <property type="match status" value="2"/>
</dbReference>
<sequence>MRLENVVLDAHDPSVLGAFWAGLLGAEPLFASPDLVEARMPLADGVFLDLCLVRVPDPWTGPRRLHLDLAGGARQAAVVARAEALGARRVDIGQRDAPWVVLADVEGNPFCVMEERPAYDAAAAPIAALPLDSADPVRDAAFWATASGWVVQPADGDGRVLRHPLGVGPLLELCPEPSPKAADGKNRVHLDVRPTDGDDRDEVLARLLDLGGRPAPGTADDLPWTVLQDPSGNEVCLLAHEVADQQ</sequence>
<protein>
    <recommendedName>
        <fullName evidence="1">Glyoxalase-like domain-containing protein</fullName>
    </recommendedName>
</protein>
<reference evidence="2 3" key="1">
    <citation type="submission" date="2019-06" db="EMBL/GenBank/DDBJ databases">
        <title>Sequencing the genomes of 1000 actinobacteria strains.</title>
        <authorList>
            <person name="Klenk H.-P."/>
        </authorList>
    </citation>
    <scope>NUCLEOTIDE SEQUENCE [LARGE SCALE GENOMIC DNA]</scope>
    <source>
        <strain evidence="2 3">DSM 18607</strain>
    </source>
</reference>
<evidence type="ECO:0000259" key="1">
    <source>
        <dbReference type="Pfam" id="PF18029"/>
    </source>
</evidence>
<feature type="domain" description="Glyoxalase-like" evidence="1">
    <location>
        <begin position="6"/>
        <end position="113"/>
    </location>
</feature>
<dbReference type="Pfam" id="PF18029">
    <property type="entry name" value="Glyoxalase_6"/>
    <property type="match status" value="2"/>
</dbReference>
<dbReference type="PANTHER" id="PTHR35908">
    <property type="entry name" value="HYPOTHETICAL FUSION PROTEIN"/>
    <property type="match status" value="1"/>
</dbReference>
<dbReference type="InterPro" id="IPR029068">
    <property type="entry name" value="Glyas_Bleomycin-R_OHBP_Dase"/>
</dbReference>
<keyword evidence="3" id="KW-1185">Reference proteome</keyword>
<comment type="caution">
    <text evidence="2">The sequence shown here is derived from an EMBL/GenBank/DDBJ whole genome shotgun (WGS) entry which is preliminary data.</text>
</comment>
<dbReference type="OrthoDB" id="5524593at2"/>
<dbReference type="AlphaFoldDB" id="A0A542E5M5"/>
<dbReference type="EMBL" id="VFMN01000001">
    <property type="protein sequence ID" value="TQJ10633.1"/>
    <property type="molecule type" value="Genomic_DNA"/>
</dbReference>
<accession>A0A542E5M5</accession>
<organism evidence="2 3">
    <name type="scientific">Lapillicoccus jejuensis</name>
    <dbReference type="NCBI Taxonomy" id="402171"/>
    <lineage>
        <taxon>Bacteria</taxon>
        <taxon>Bacillati</taxon>
        <taxon>Actinomycetota</taxon>
        <taxon>Actinomycetes</taxon>
        <taxon>Micrococcales</taxon>
        <taxon>Intrasporangiaceae</taxon>
        <taxon>Lapillicoccus</taxon>
    </lineage>
</organism>
<dbReference type="InterPro" id="IPR041581">
    <property type="entry name" value="Glyoxalase_6"/>
</dbReference>
<evidence type="ECO:0000313" key="2">
    <source>
        <dbReference type="EMBL" id="TQJ10633.1"/>
    </source>
</evidence>
<dbReference type="SUPFAM" id="SSF54593">
    <property type="entry name" value="Glyoxalase/Bleomycin resistance protein/Dihydroxybiphenyl dioxygenase"/>
    <property type="match status" value="2"/>
</dbReference>
<evidence type="ECO:0000313" key="3">
    <source>
        <dbReference type="Proteomes" id="UP000317893"/>
    </source>
</evidence>
<gene>
    <name evidence="2" type="ORF">FB458_3762</name>
</gene>
<name>A0A542E5M5_9MICO</name>
<dbReference type="RefSeq" id="WP_141849829.1">
    <property type="nucleotide sequence ID" value="NZ_BAAAPR010000012.1"/>
</dbReference>
<dbReference type="PANTHER" id="PTHR35908:SF1">
    <property type="entry name" value="CONSERVED PROTEIN"/>
    <property type="match status" value="1"/>
</dbReference>